<dbReference type="InterPro" id="IPR003594">
    <property type="entry name" value="HATPase_dom"/>
</dbReference>
<keyword evidence="3 8" id="KW-0808">Transferase</keyword>
<dbReference type="OrthoDB" id="290376at2"/>
<dbReference type="Pfam" id="PF02518">
    <property type="entry name" value="HATPase_c"/>
    <property type="match status" value="1"/>
</dbReference>
<feature type="domain" description="Histidine kinase/HSP90-like ATPase" evidence="7">
    <location>
        <begin position="411"/>
        <end position="507"/>
    </location>
</feature>
<evidence type="ECO:0000256" key="1">
    <source>
        <dbReference type="ARBA" id="ARBA00000085"/>
    </source>
</evidence>
<dbReference type="InterPro" id="IPR050482">
    <property type="entry name" value="Sensor_HK_TwoCompSys"/>
</dbReference>
<dbReference type="GO" id="GO:0000160">
    <property type="term" value="P:phosphorelay signal transduction system"/>
    <property type="evidence" value="ECO:0007669"/>
    <property type="project" value="UniProtKB-KW"/>
</dbReference>
<dbReference type="EMBL" id="CP019646">
    <property type="protein sequence ID" value="AQQ69837.1"/>
    <property type="molecule type" value="Genomic_DNA"/>
</dbReference>
<feature type="transmembrane region" description="Helical" evidence="6">
    <location>
        <begin position="34"/>
        <end position="55"/>
    </location>
</feature>
<evidence type="ECO:0000313" key="8">
    <source>
        <dbReference type="EMBL" id="AQQ69837.1"/>
    </source>
</evidence>
<dbReference type="KEGG" id="pbas:SMSP2_00171"/>
<keyword evidence="6" id="KW-0472">Membrane</keyword>
<dbReference type="InterPro" id="IPR036890">
    <property type="entry name" value="HATPase_C_sf"/>
</dbReference>
<evidence type="ECO:0000256" key="2">
    <source>
        <dbReference type="ARBA" id="ARBA00012438"/>
    </source>
</evidence>
<dbReference type="Pfam" id="PF17159">
    <property type="entry name" value="MASE3"/>
    <property type="match status" value="1"/>
</dbReference>
<feature type="transmembrane region" description="Helical" evidence="6">
    <location>
        <begin position="67"/>
        <end position="91"/>
    </location>
</feature>
<dbReference type="InterPro" id="IPR033425">
    <property type="entry name" value="MASE3"/>
</dbReference>
<evidence type="ECO:0000256" key="4">
    <source>
        <dbReference type="ARBA" id="ARBA00022777"/>
    </source>
</evidence>
<dbReference type="Proteomes" id="UP000188181">
    <property type="component" value="Chromosome"/>
</dbReference>
<dbReference type="CDD" id="cd16917">
    <property type="entry name" value="HATPase_UhpB-NarQ-NarX-like"/>
    <property type="match status" value="1"/>
</dbReference>
<accession>A0A1Q2MC35</accession>
<dbReference type="STRING" id="1851148.SMSP2_00171"/>
<keyword evidence="4 8" id="KW-0418">Kinase</keyword>
<evidence type="ECO:0000256" key="5">
    <source>
        <dbReference type="ARBA" id="ARBA00023012"/>
    </source>
</evidence>
<feature type="transmembrane region" description="Helical" evidence="6">
    <location>
        <begin position="132"/>
        <end position="149"/>
    </location>
</feature>
<evidence type="ECO:0000313" key="9">
    <source>
        <dbReference type="Proteomes" id="UP000188181"/>
    </source>
</evidence>
<protein>
    <recommendedName>
        <fullName evidence="2">histidine kinase</fullName>
        <ecNumber evidence="2">2.7.13.3</ecNumber>
    </recommendedName>
</protein>
<keyword evidence="5" id="KW-0902">Two-component regulatory system</keyword>
<keyword evidence="9" id="KW-1185">Reference proteome</keyword>
<dbReference type="RefSeq" id="WP_146682143.1">
    <property type="nucleotide sequence ID" value="NZ_CP019646.1"/>
</dbReference>
<dbReference type="EC" id="2.7.13.3" evidence="2"/>
<proteinExistence type="predicted"/>
<dbReference type="GO" id="GO:0004673">
    <property type="term" value="F:protein histidine kinase activity"/>
    <property type="evidence" value="ECO:0007669"/>
    <property type="project" value="UniProtKB-EC"/>
</dbReference>
<dbReference type="PANTHER" id="PTHR24421:SF10">
    <property type="entry name" value="NITRATE_NITRITE SENSOR PROTEIN NARQ"/>
    <property type="match status" value="1"/>
</dbReference>
<evidence type="ECO:0000256" key="6">
    <source>
        <dbReference type="SAM" id="Phobius"/>
    </source>
</evidence>
<sequence length="519" mass="59041" precursor="true">MFATSKRIKSLLILPALLATLVLALGLLNLANRVYFQMTVGLFTVVISFCIFILAWNSRNFTENRSLTFLGAAYTSVGLLDMFHLIAYMGITGINDNSADQSAQFWIAARYVEGISLLLFTRIRNRNEYSTLFIYGIITFFFTVTILYWKVFPTCFIEGTGFTAFKRYSEYLISALLFVSLILILIRRKQFDLTFVIFLSAGILAKALSEIIIATFADVNGIMNFSAHIARAASFYLVYKAVIHDGLMEPFDIFAEDINEAKQEQLKAVEHIEGIVKQRTTELRETKEEHQLLTGKLLGLQEEELEHISNQLHHDITQRLGFLAIEIGKTQINAPNANISDLQENLARVNEVIGDLSNLTNNMSYQLHPTRLYELGLVEAVRYECKIQSFHYRDIDMRCQVENLPKRLPAKMAICVYRIIQESLRNACEHSGCSQIEVFFSDKPNTLTIEIRDNGSGFDPEKVNIKDHHCIGIALMRKRAALIRAKLDIITVPDKGTTVSLLVVKPEDKLKKSEAFYWE</sequence>
<reference evidence="9" key="1">
    <citation type="submission" date="2017-02" db="EMBL/GenBank/DDBJ databases">
        <title>Comparative genomics and description of representatives of a novel lineage of planctomycetes thriving in anoxic sediments.</title>
        <authorList>
            <person name="Spring S."/>
            <person name="Bunk B."/>
            <person name="Sproer C."/>
        </authorList>
    </citation>
    <scope>NUCLEOTIDE SEQUENCE [LARGE SCALE GENOMIC DNA]</scope>
    <source>
        <strain evidence="9">SM-Chi-D1</strain>
    </source>
</reference>
<feature type="transmembrane region" description="Helical" evidence="6">
    <location>
        <begin position="103"/>
        <end position="120"/>
    </location>
</feature>
<keyword evidence="6" id="KW-0812">Transmembrane</keyword>
<comment type="catalytic activity">
    <reaction evidence="1">
        <text>ATP + protein L-histidine = ADP + protein N-phospho-L-histidine.</text>
        <dbReference type="EC" id="2.7.13.3"/>
    </reaction>
</comment>
<dbReference type="SMART" id="SM00387">
    <property type="entry name" value="HATPase_c"/>
    <property type="match status" value="1"/>
</dbReference>
<dbReference type="AlphaFoldDB" id="A0A1Q2MC35"/>
<gene>
    <name evidence="8" type="primary">comP</name>
    <name evidence="8" type="ORF">SMSP2_00171</name>
</gene>
<dbReference type="PANTHER" id="PTHR24421">
    <property type="entry name" value="NITRATE/NITRITE SENSOR PROTEIN NARX-RELATED"/>
    <property type="match status" value="1"/>
</dbReference>
<dbReference type="SUPFAM" id="SSF55874">
    <property type="entry name" value="ATPase domain of HSP90 chaperone/DNA topoisomerase II/histidine kinase"/>
    <property type="match status" value="1"/>
</dbReference>
<feature type="transmembrane region" description="Helical" evidence="6">
    <location>
        <begin position="193"/>
        <end position="217"/>
    </location>
</feature>
<keyword evidence="6" id="KW-1133">Transmembrane helix</keyword>
<name>A0A1Q2MC35_9BACT</name>
<feature type="transmembrane region" description="Helical" evidence="6">
    <location>
        <begin position="169"/>
        <end position="186"/>
    </location>
</feature>
<organism evidence="8 9">
    <name type="scientific">Limihaloglobus sulfuriphilus</name>
    <dbReference type="NCBI Taxonomy" id="1851148"/>
    <lineage>
        <taxon>Bacteria</taxon>
        <taxon>Pseudomonadati</taxon>
        <taxon>Planctomycetota</taxon>
        <taxon>Phycisphaerae</taxon>
        <taxon>Sedimentisphaerales</taxon>
        <taxon>Sedimentisphaeraceae</taxon>
        <taxon>Limihaloglobus</taxon>
    </lineage>
</organism>
<dbReference type="Gene3D" id="3.30.565.10">
    <property type="entry name" value="Histidine kinase-like ATPase, C-terminal domain"/>
    <property type="match status" value="1"/>
</dbReference>
<evidence type="ECO:0000259" key="7">
    <source>
        <dbReference type="SMART" id="SM00387"/>
    </source>
</evidence>
<evidence type="ECO:0000256" key="3">
    <source>
        <dbReference type="ARBA" id="ARBA00022679"/>
    </source>
</evidence>